<dbReference type="PANTHER" id="PTHR23356:SF16">
    <property type="entry name" value="DPY30 DOMAIN CONTAINING 2"/>
    <property type="match status" value="1"/>
</dbReference>
<evidence type="ECO:0000256" key="3">
    <source>
        <dbReference type="SAM" id="MobiDB-lite"/>
    </source>
</evidence>
<evidence type="ECO:0000313" key="4">
    <source>
        <dbReference type="EMBL" id="CAD9423701.1"/>
    </source>
</evidence>
<evidence type="ECO:0008006" key="5">
    <source>
        <dbReference type="Google" id="ProtNLM"/>
    </source>
</evidence>
<dbReference type="InterPro" id="IPR049630">
    <property type="entry name" value="DYDC-like_DD"/>
</dbReference>
<accession>A0A7S2CEQ8</accession>
<proteinExistence type="inferred from homology"/>
<feature type="coiled-coil region" evidence="2">
    <location>
        <begin position="493"/>
        <end position="520"/>
    </location>
</feature>
<dbReference type="EMBL" id="HBGU01015570">
    <property type="protein sequence ID" value="CAD9423701.1"/>
    <property type="molecule type" value="Transcribed_RNA"/>
</dbReference>
<dbReference type="InterPro" id="IPR007858">
    <property type="entry name" value="Dpy-30_motif"/>
</dbReference>
<dbReference type="InterPro" id="IPR037856">
    <property type="entry name" value="Sdc1/DPY30"/>
</dbReference>
<dbReference type="Gene3D" id="1.20.890.10">
    <property type="entry name" value="cAMP-dependent protein kinase regulatory subunit, dimerization-anchoring domain"/>
    <property type="match status" value="1"/>
</dbReference>
<evidence type="ECO:0000256" key="1">
    <source>
        <dbReference type="ARBA" id="ARBA00010849"/>
    </source>
</evidence>
<sequence length="529" mass="55865">MADTEYLKKAVGGVLAKGVAETCNARPEDPIEFLAQYLLKSVADGIAETELTAQKADAEKVKAAEEVEADKAASQVTEKQEALDLTHDKEDKRLDMLLSSAQSVENVFSVVLAYARARTGANGYVMLTDLPEKLLAPTPPEPAPACEPEEGAPAAEDAPPPEEPPPPAEGEGEEAEPPPKYKPQLLEYVCSTAPDEALVVGKKLARPPAPPEEDDGTPPPPSGVGEGVTFTAIDDFLSGGPKVFHEPRAVQNRSIKFWYLPRMGSYAAAPFDDVEGEVKGVLGFDTLGLERAFSAAELTLLEELSVRTSTELKRIEQTLADEFHPLNDALKAMLPAEPPAAPEEGADPFEVATAALTLPKEMLALCTAAHLKWIETRRTCPVGTLLTFKAVLALLADEMLADELLGATFDDIKSGFSQGELPWGDDLFSQITAFDVMAGVGSPAGWEACEKLVTELATVPEDGSADVAPKEGILAYSAVGHALYSWVAGTVELHKLKVAKDAAEAEAAAAAAAAEEEAADVGVPTAAMS</sequence>
<dbReference type="Pfam" id="PF05186">
    <property type="entry name" value="Dpy-30"/>
    <property type="match status" value="1"/>
</dbReference>
<feature type="region of interest" description="Disordered" evidence="3">
    <location>
        <begin position="205"/>
        <end position="228"/>
    </location>
</feature>
<dbReference type="SUPFAM" id="SSF55781">
    <property type="entry name" value="GAF domain-like"/>
    <property type="match status" value="1"/>
</dbReference>
<protein>
    <recommendedName>
        <fullName evidence="5">RIIa domain-containing protein</fullName>
    </recommendedName>
</protein>
<dbReference type="PANTHER" id="PTHR23356">
    <property type="entry name" value="DPY30-RELATED"/>
    <property type="match status" value="1"/>
</dbReference>
<name>A0A7S2CEQ8_9EUKA</name>
<dbReference type="GO" id="GO:0048188">
    <property type="term" value="C:Set1C/COMPASS complex"/>
    <property type="evidence" value="ECO:0007669"/>
    <property type="project" value="InterPro"/>
</dbReference>
<dbReference type="CDD" id="cd22966">
    <property type="entry name" value="DD_DYDC-like"/>
    <property type="match status" value="1"/>
</dbReference>
<evidence type="ECO:0000256" key="2">
    <source>
        <dbReference type="SAM" id="Coils"/>
    </source>
</evidence>
<keyword evidence="2" id="KW-0175">Coiled coil</keyword>
<reference evidence="4" key="1">
    <citation type="submission" date="2021-01" db="EMBL/GenBank/DDBJ databases">
        <authorList>
            <person name="Corre E."/>
            <person name="Pelletier E."/>
            <person name="Niang G."/>
            <person name="Scheremetjew M."/>
            <person name="Finn R."/>
            <person name="Kale V."/>
            <person name="Holt S."/>
            <person name="Cochrane G."/>
            <person name="Meng A."/>
            <person name="Brown T."/>
            <person name="Cohen L."/>
        </authorList>
    </citation>
    <scope>NUCLEOTIDE SEQUENCE</scope>
    <source>
        <strain evidence="4">UTEX LB 985</strain>
    </source>
</reference>
<dbReference type="AlphaFoldDB" id="A0A7S2CEQ8"/>
<gene>
    <name evidence="4" type="ORF">CBRE1094_LOCUS8350</name>
</gene>
<comment type="similarity">
    <text evidence="1">Belongs to the dpy-30 family.</text>
</comment>
<organism evidence="4">
    <name type="scientific">Haptolina brevifila</name>
    <dbReference type="NCBI Taxonomy" id="156173"/>
    <lineage>
        <taxon>Eukaryota</taxon>
        <taxon>Haptista</taxon>
        <taxon>Haptophyta</taxon>
        <taxon>Prymnesiophyceae</taxon>
        <taxon>Prymnesiales</taxon>
        <taxon>Prymnesiaceae</taxon>
        <taxon>Haptolina</taxon>
    </lineage>
</organism>
<feature type="region of interest" description="Disordered" evidence="3">
    <location>
        <begin position="135"/>
        <end position="180"/>
    </location>
</feature>